<sequence length="95" mass="11204">MMMRRSIIITLSLLLLLLSLLLDNGQCKKEKSSSDNKFFNGDVEFVTLYYPIHPLVQLMYEQGYKGGYGTRYEDVNRGIIKNKKYRFKFYKPPPK</sequence>
<dbReference type="AlphaFoldDB" id="A0A922IA03"/>
<accession>A0A922IA03</accession>
<reference evidence="2" key="2">
    <citation type="journal article" date="2022" name="Res Sq">
        <title>Comparative Genomics Reveals Insights into the Divergent Evolution of Astigmatic Mites and Household Pest Adaptations.</title>
        <authorList>
            <person name="Xiong Q."/>
            <person name="Wan A.T.-Y."/>
            <person name="Liu X.-Y."/>
            <person name="Fung C.S.-H."/>
            <person name="Xiao X."/>
            <person name="Malainual N."/>
            <person name="Hou J."/>
            <person name="Wang L."/>
            <person name="Wang M."/>
            <person name="Yang K."/>
            <person name="Cui Y."/>
            <person name="Leung E."/>
            <person name="Nong W."/>
            <person name="Shin S.-K."/>
            <person name="Au S."/>
            <person name="Jeong K.Y."/>
            <person name="Chew F.T."/>
            <person name="Hui J."/>
            <person name="Leung T.F."/>
            <person name="Tungtrongchitr A."/>
            <person name="Zhong N."/>
            <person name="Liu Z."/>
            <person name="Tsui S."/>
        </authorList>
    </citation>
    <scope>NUCLEOTIDE SEQUENCE</scope>
    <source>
        <strain evidence="2">Derf</strain>
        <tissue evidence="2">Whole organism</tissue>
    </source>
</reference>
<reference evidence="2" key="1">
    <citation type="submission" date="2013-05" db="EMBL/GenBank/DDBJ databases">
        <authorList>
            <person name="Yim A.K.Y."/>
            <person name="Chan T.F."/>
            <person name="Ji K.M."/>
            <person name="Liu X.Y."/>
            <person name="Zhou J.W."/>
            <person name="Li R.Q."/>
            <person name="Yang K.Y."/>
            <person name="Li J."/>
            <person name="Li M."/>
            <person name="Law P.T.W."/>
            <person name="Wu Y.L."/>
            <person name="Cai Z.L."/>
            <person name="Qin H."/>
            <person name="Bao Y."/>
            <person name="Leung R.K.K."/>
            <person name="Ng P.K.S."/>
            <person name="Zou J."/>
            <person name="Zhong X.J."/>
            <person name="Ran P.X."/>
            <person name="Zhong N.S."/>
            <person name="Liu Z.G."/>
            <person name="Tsui S.K.W."/>
        </authorList>
    </citation>
    <scope>NUCLEOTIDE SEQUENCE</scope>
    <source>
        <strain evidence="2">Derf</strain>
        <tissue evidence="2">Whole organism</tissue>
    </source>
</reference>
<keyword evidence="1" id="KW-0732">Signal</keyword>
<protein>
    <submittedName>
        <fullName evidence="2">Uncharacterized protein</fullName>
    </submittedName>
</protein>
<organism evidence="2 3">
    <name type="scientific">Dermatophagoides farinae</name>
    <name type="common">American house dust mite</name>
    <dbReference type="NCBI Taxonomy" id="6954"/>
    <lineage>
        <taxon>Eukaryota</taxon>
        <taxon>Metazoa</taxon>
        <taxon>Ecdysozoa</taxon>
        <taxon>Arthropoda</taxon>
        <taxon>Chelicerata</taxon>
        <taxon>Arachnida</taxon>
        <taxon>Acari</taxon>
        <taxon>Acariformes</taxon>
        <taxon>Sarcoptiformes</taxon>
        <taxon>Astigmata</taxon>
        <taxon>Psoroptidia</taxon>
        <taxon>Analgoidea</taxon>
        <taxon>Pyroglyphidae</taxon>
        <taxon>Dermatophagoidinae</taxon>
        <taxon>Dermatophagoides</taxon>
    </lineage>
</organism>
<keyword evidence="3" id="KW-1185">Reference proteome</keyword>
<evidence type="ECO:0000256" key="1">
    <source>
        <dbReference type="SAM" id="SignalP"/>
    </source>
</evidence>
<comment type="caution">
    <text evidence="2">The sequence shown here is derived from an EMBL/GenBank/DDBJ whole genome shotgun (WGS) entry which is preliminary data.</text>
</comment>
<dbReference type="Proteomes" id="UP000790347">
    <property type="component" value="Unassembled WGS sequence"/>
</dbReference>
<proteinExistence type="predicted"/>
<gene>
    <name evidence="2" type="ORF">DERF_001020</name>
</gene>
<dbReference type="EMBL" id="ASGP02000001">
    <property type="protein sequence ID" value="KAH9526967.1"/>
    <property type="molecule type" value="Genomic_DNA"/>
</dbReference>
<name>A0A922IA03_DERFA</name>
<feature type="signal peptide" evidence="1">
    <location>
        <begin position="1"/>
        <end position="27"/>
    </location>
</feature>
<evidence type="ECO:0000313" key="2">
    <source>
        <dbReference type="EMBL" id="KAH9526967.1"/>
    </source>
</evidence>
<feature type="chain" id="PRO_5037002543" evidence="1">
    <location>
        <begin position="28"/>
        <end position="95"/>
    </location>
</feature>
<evidence type="ECO:0000313" key="3">
    <source>
        <dbReference type="Proteomes" id="UP000790347"/>
    </source>
</evidence>